<accession>A0A3B0TLM6</accession>
<name>A0A3B0TLM6_9ZZZZ</name>
<gene>
    <name evidence="1" type="ORF">MNBD_BACTEROID03-546</name>
</gene>
<protein>
    <submittedName>
        <fullName evidence="1">Uncharacterized protein</fullName>
    </submittedName>
</protein>
<dbReference type="EMBL" id="UOEL01000099">
    <property type="protein sequence ID" value="VAW13109.1"/>
    <property type="molecule type" value="Genomic_DNA"/>
</dbReference>
<evidence type="ECO:0000313" key="1">
    <source>
        <dbReference type="EMBL" id="VAW13109.1"/>
    </source>
</evidence>
<dbReference type="PROSITE" id="PS51257">
    <property type="entry name" value="PROKAR_LIPOPROTEIN"/>
    <property type="match status" value="1"/>
</dbReference>
<proteinExistence type="predicted"/>
<dbReference type="AlphaFoldDB" id="A0A3B0TLM6"/>
<reference evidence="1" key="1">
    <citation type="submission" date="2018-06" db="EMBL/GenBank/DDBJ databases">
        <authorList>
            <person name="Zhirakovskaya E."/>
        </authorList>
    </citation>
    <scope>NUCLEOTIDE SEQUENCE</scope>
</reference>
<sequence length="163" mass="17979">MTTFFKIVLFFLTTLAVSCGKEDKIPNNSGTSTYLTAKINGKDFKSTAEIVAFKAPIIGDKYGAYITTADNLGDPEYEFIFLNDVYKNDDPDVKWREGSIGLKNAAGKSDAWKIPRGFDFTITKETSTTLEGTFSFVATPVYGNELEALTITDGKYKAAKKSY</sequence>
<organism evidence="1">
    <name type="scientific">hydrothermal vent metagenome</name>
    <dbReference type="NCBI Taxonomy" id="652676"/>
    <lineage>
        <taxon>unclassified sequences</taxon>
        <taxon>metagenomes</taxon>
        <taxon>ecological metagenomes</taxon>
    </lineage>
</organism>